<feature type="region of interest" description="Disordered" evidence="1">
    <location>
        <begin position="171"/>
        <end position="190"/>
    </location>
</feature>
<evidence type="ECO:0000313" key="2">
    <source>
        <dbReference type="EMBL" id="KAK2725335.1"/>
    </source>
</evidence>
<keyword evidence="3" id="KW-1185">Reference proteome</keyword>
<dbReference type="Gene3D" id="2.40.70.10">
    <property type="entry name" value="Acid Proteases"/>
    <property type="match status" value="1"/>
</dbReference>
<protein>
    <submittedName>
        <fullName evidence="2">Uncharacterized protein</fullName>
    </submittedName>
</protein>
<evidence type="ECO:0000256" key="1">
    <source>
        <dbReference type="SAM" id="MobiDB-lite"/>
    </source>
</evidence>
<dbReference type="InterPro" id="IPR021109">
    <property type="entry name" value="Peptidase_aspartic_dom_sf"/>
</dbReference>
<evidence type="ECO:0000313" key="3">
    <source>
        <dbReference type="Proteomes" id="UP001187531"/>
    </source>
</evidence>
<comment type="caution">
    <text evidence="2">The sequence shown here is derived from an EMBL/GenBank/DDBJ whole genome shotgun (WGS) entry which is preliminary data.</text>
</comment>
<dbReference type="AlphaFoldDB" id="A0AA88I702"/>
<dbReference type="Proteomes" id="UP001187531">
    <property type="component" value="Unassembled WGS sequence"/>
</dbReference>
<organism evidence="2 3">
    <name type="scientific">Artemia franciscana</name>
    <name type="common">Brine shrimp</name>
    <name type="synonym">Artemia sanfranciscana</name>
    <dbReference type="NCBI Taxonomy" id="6661"/>
    <lineage>
        <taxon>Eukaryota</taxon>
        <taxon>Metazoa</taxon>
        <taxon>Ecdysozoa</taxon>
        <taxon>Arthropoda</taxon>
        <taxon>Crustacea</taxon>
        <taxon>Branchiopoda</taxon>
        <taxon>Anostraca</taxon>
        <taxon>Artemiidae</taxon>
        <taxon>Artemia</taxon>
    </lineage>
</organism>
<proteinExistence type="predicted"/>
<gene>
    <name evidence="2" type="ORF">QYM36_001699</name>
</gene>
<name>A0AA88I702_ARTSF</name>
<dbReference type="EMBL" id="JAVRJZ010000003">
    <property type="protein sequence ID" value="KAK2725335.1"/>
    <property type="molecule type" value="Genomic_DNA"/>
</dbReference>
<sequence length="396" mass="43637">MIKSFRADGCSLMLLFNSGASRSLIREGLFRKLTTCVSSYETVEGEFGSITNNPLKYTGTAILTLDLNGRSVPVKVCICRTLPYPMVLGYDAMRENALIFDAESCQVFFRKDVSKDFCDNGFSDIPSLANAIGSVNVVPESEVCCKNIVESVLECHVSPSIRVDSDVSAFPSDSSPSVEMDAGTGLDNSSDSSEGFVVRLVKTEMVPAQSIKRVRVRTQLPEGAKFSLSYFSPVDHSKLLEIDDQLIEIDQSGFFDLLLVNNADQDIQVKKVILGYLYAASENELISDPAGVINHVISVLGIGPQKQAHRLPADMSETEFAELLDLSHVKDEFVRKRFIKLVYRFRDIFATHELHLGACEAVKHTINTGNTPPTKSRPYSVSHALGMCLKKSLILF</sequence>
<accession>A0AA88I702</accession>
<reference evidence="2" key="1">
    <citation type="submission" date="2023-07" db="EMBL/GenBank/DDBJ databases">
        <title>Chromosome-level genome assembly of Artemia franciscana.</title>
        <authorList>
            <person name="Jo E."/>
        </authorList>
    </citation>
    <scope>NUCLEOTIDE SEQUENCE</scope>
    <source>
        <tissue evidence="2">Whole body</tissue>
    </source>
</reference>